<dbReference type="Gene3D" id="3.30.70.1380">
    <property type="entry name" value="Transcriptional regulatory protein pf0864 domain like"/>
    <property type="match status" value="1"/>
</dbReference>
<dbReference type="RefSeq" id="WP_213237989.1">
    <property type="nucleotide sequence ID" value="NZ_JAHBCL010000032.1"/>
</dbReference>
<sequence length="467" mass="52971">MKILYYDCFAGISGDMNLGAMIDLGVSEVHLRSELSKLGLDDEFELVITRKQKMGIEGTKVDVLLTHETVEHDHSHDGHHHHDDHHHDDHHHDDRHHDGHTHEHSHSHRHDNDHESHAHDLHDHHHDPHSHEHSHEHSHGHSHEQSHDHHHHRNYPDIVARIENSTLSERVKYDSLEMFRRLAVAEGKVHGKPIEDVHFHEVGAVDSIVDIVGAAICMSALAVDAVQSAPIETGSGFVKCAHGLMPIPAPATAEMLKGVPMVSKVHGKEMTTPTGATILNYYVEHYTMERRFKIEKIGYGLGTRDMAIPNVLRVFIAETETVEAKQWIIEANIDDMSSEMLVFASDRLFAGGALDVFMTPIVMKKGRPASMISILSRQHDLEKLEQILFEETTTIGLRKYPVEKRMLKRSFEELETPYGVVTVKRAYLNGVCVNAKPEYEQCKAIANEKGISLQRLLKEIEMLIKWS</sequence>
<evidence type="ECO:0000256" key="3">
    <source>
        <dbReference type="HAMAP-Rule" id="MF_01074"/>
    </source>
</evidence>
<dbReference type="NCBIfam" id="TIGR00299">
    <property type="entry name" value="nickel pincer cofactor biosynthesis protein LarC"/>
    <property type="match status" value="1"/>
</dbReference>
<comment type="function">
    <text evidence="3">Involved in the biosynthesis of a nickel-pincer cofactor ((SCS)Ni(II) pincer complex). Binds Ni(2+), and functions in nickel delivery to pyridinium-3,5-bisthiocarboxylic acid mononucleotide (P2TMN), to form the mature cofactor. Is thus probably required for the activation of nickel-pincer cofactor-dependent enzymes.</text>
</comment>
<evidence type="ECO:0000256" key="4">
    <source>
        <dbReference type="SAM" id="MobiDB-lite"/>
    </source>
</evidence>
<evidence type="ECO:0000256" key="2">
    <source>
        <dbReference type="ARBA" id="ARBA00023239"/>
    </source>
</evidence>
<dbReference type="EMBL" id="JAHBCL010000032">
    <property type="protein sequence ID" value="MBS7528128.1"/>
    <property type="molecule type" value="Genomic_DNA"/>
</dbReference>
<dbReference type="Pfam" id="PF01969">
    <property type="entry name" value="Ni_insertion"/>
    <property type="match status" value="1"/>
</dbReference>
<reference evidence="5 6" key="1">
    <citation type="submission" date="2021-05" db="EMBL/GenBank/DDBJ databases">
        <title>Fusibacter ferrireducens sp. nov., an anaerobic, sulfur- and Fe-reducing bacterium isolated from the mangrove sediment.</title>
        <authorList>
            <person name="Qiu D."/>
        </authorList>
    </citation>
    <scope>NUCLEOTIDE SEQUENCE [LARGE SCALE GENOMIC DNA]</scope>
    <source>
        <strain evidence="5 6">DSM 12116</strain>
    </source>
</reference>
<protein>
    <recommendedName>
        <fullName evidence="3">Pyridinium-3,5-bisthiocarboxylic acid mononucleotide nickel insertion protein</fullName>
        <shortName evidence="3">P2TMN nickel insertion protein</shortName>
        <ecNumber evidence="3">4.99.1.12</ecNumber>
    </recommendedName>
    <alternativeName>
        <fullName evidence="3">Nickel-pincer cofactor biosynthesis protein LarC</fullName>
    </alternativeName>
</protein>
<evidence type="ECO:0000313" key="6">
    <source>
        <dbReference type="Proteomes" id="UP000746471"/>
    </source>
</evidence>
<comment type="similarity">
    <text evidence="3">Belongs to the LarC family.</text>
</comment>
<dbReference type="PANTHER" id="PTHR36566">
    <property type="entry name" value="NICKEL INSERTION PROTEIN-RELATED"/>
    <property type="match status" value="1"/>
</dbReference>
<dbReference type="EC" id="4.99.1.12" evidence="3"/>
<accession>A0ABS5PSI2</accession>
<dbReference type="PANTHER" id="PTHR36566:SF1">
    <property type="entry name" value="PYRIDINIUM-3,5-BISTHIOCARBOXYLIC ACID MONONUCLEOTIDE NICKEL INSERTION PROTEIN"/>
    <property type="match status" value="1"/>
</dbReference>
<proteinExistence type="inferred from homology"/>
<keyword evidence="1 3" id="KW-0533">Nickel</keyword>
<comment type="caution">
    <text evidence="5">The sequence shown here is derived from an EMBL/GenBank/DDBJ whole genome shotgun (WGS) entry which is preliminary data.</text>
</comment>
<keyword evidence="2 3" id="KW-0456">Lyase</keyword>
<dbReference type="HAMAP" id="MF_01074">
    <property type="entry name" value="LarC"/>
    <property type="match status" value="1"/>
</dbReference>
<evidence type="ECO:0000313" key="5">
    <source>
        <dbReference type="EMBL" id="MBS7528128.1"/>
    </source>
</evidence>
<feature type="region of interest" description="Disordered" evidence="4">
    <location>
        <begin position="72"/>
        <end position="151"/>
    </location>
</feature>
<evidence type="ECO:0000256" key="1">
    <source>
        <dbReference type="ARBA" id="ARBA00022596"/>
    </source>
</evidence>
<gene>
    <name evidence="3 5" type="primary">larC</name>
    <name evidence="5" type="ORF">KHM83_15685</name>
</gene>
<organism evidence="5 6">
    <name type="scientific">Fusibacter paucivorans</name>
    <dbReference type="NCBI Taxonomy" id="76009"/>
    <lineage>
        <taxon>Bacteria</taxon>
        <taxon>Bacillati</taxon>
        <taxon>Bacillota</taxon>
        <taxon>Clostridia</taxon>
        <taxon>Eubacteriales</taxon>
        <taxon>Eubacteriales Family XII. Incertae Sedis</taxon>
        <taxon>Fusibacter</taxon>
    </lineage>
</organism>
<dbReference type="Gene3D" id="3.10.20.300">
    <property type="entry name" value="mk0293 like domain"/>
    <property type="match status" value="1"/>
</dbReference>
<dbReference type="Proteomes" id="UP000746471">
    <property type="component" value="Unassembled WGS sequence"/>
</dbReference>
<keyword evidence="6" id="KW-1185">Reference proteome</keyword>
<feature type="compositionally biased region" description="Basic and acidic residues" evidence="4">
    <location>
        <begin position="85"/>
        <end position="147"/>
    </location>
</feature>
<comment type="catalytic activity">
    <reaction evidence="3">
        <text>Ni(II)-pyridinium-3,5-bisthiocarboxylate mononucleotide = pyridinium-3,5-bisthiocarboxylate mononucleotide + Ni(2+)</text>
        <dbReference type="Rhea" id="RHEA:54784"/>
        <dbReference type="ChEBI" id="CHEBI:49786"/>
        <dbReference type="ChEBI" id="CHEBI:137372"/>
        <dbReference type="ChEBI" id="CHEBI:137373"/>
        <dbReference type="EC" id="4.99.1.12"/>
    </reaction>
</comment>
<dbReference type="InterPro" id="IPR002822">
    <property type="entry name" value="Ni_insertion"/>
</dbReference>
<name>A0ABS5PSI2_9FIRM</name>